<reference evidence="7 8" key="1">
    <citation type="submission" date="2021-03" db="EMBL/GenBank/DDBJ databases">
        <title>Genomic Encyclopedia of Type Strains, Phase IV (KMG-IV): sequencing the most valuable type-strain genomes for metagenomic binning, comparative biology and taxonomic classification.</title>
        <authorList>
            <person name="Goeker M."/>
        </authorList>
    </citation>
    <scope>NUCLEOTIDE SEQUENCE [LARGE SCALE GENOMIC DNA]</scope>
    <source>
        <strain evidence="7 8">DSM 23491</strain>
    </source>
</reference>
<protein>
    <submittedName>
        <fullName evidence="7">NADH dehydrogenase</fullName>
    </submittedName>
</protein>
<keyword evidence="8" id="KW-1185">Reference proteome</keyword>
<gene>
    <name evidence="7" type="ORF">J2Z20_002843</name>
</gene>
<evidence type="ECO:0000313" key="8">
    <source>
        <dbReference type="Proteomes" id="UP001519273"/>
    </source>
</evidence>
<sequence length="353" mass="39042">MQKFVILGGGYGGLALIDTLFKGDIPLDTTVILVDRMPFQGLKTEYYALAAGTASDHELRVPFPSYPGLQIKYGDVTSIDPDNRLIYFHEDDPLEYDQLAIALGCTDCYHNIPGADAYTASIQSFSSTRRTYQLLNDVKPYGHVNIVGGGLSGIEVAAELRESRPDLNINILDRGPHLLSSFPNNMSQYVEDWFREHDVNTLSNISVSRVEQGAVYNRDEEIISDVTVWTAGIEPVKVVKDLNVPKDNKGRIVINEYHQIPEHPEVYVIGDCASLPYAPSAQIAGLQGKQIGHIVQALWKNETPRLYPLKTRGTLGSLGKKAGFGLMGKRSVVGFVPRLLKSGVLWKSKRHFG</sequence>
<comment type="caution">
    <text evidence="7">The sequence shown here is derived from an EMBL/GenBank/DDBJ whole genome shotgun (WGS) entry which is preliminary data.</text>
</comment>
<keyword evidence="4" id="KW-0274">FAD</keyword>
<dbReference type="Gene3D" id="3.50.50.100">
    <property type="match status" value="1"/>
</dbReference>
<evidence type="ECO:0000256" key="2">
    <source>
        <dbReference type="ARBA" id="ARBA00005272"/>
    </source>
</evidence>
<name>A0ABS4H626_9BACL</name>
<dbReference type="PANTHER" id="PTHR42913:SF3">
    <property type="entry name" value="64 KDA MITOCHONDRIAL NADH DEHYDROGENASE (EUROFUNG)"/>
    <property type="match status" value="1"/>
</dbReference>
<accession>A0ABS4H626</accession>
<dbReference type="PANTHER" id="PTHR42913">
    <property type="entry name" value="APOPTOSIS-INDUCING FACTOR 1"/>
    <property type="match status" value="1"/>
</dbReference>
<keyword evidence="3" id="KW-0285">Flavoprotein</keyword>
<evidence type="ECO:0000256" key="1">
    <source>
        <dbReference type="ARBA" id="ARBA00001974"/>
    </source>
</evidence>
<dbReference type="InterPro" id="IPR023753">
    <property type="entry name" value="FAD/NAD-binding_dom"/>
</dbReference>
<dbReference type="RefSeq" id="WP_209851457.1">
    <property type="nucleotide sequence ID" value="NZ_CBCRVE010000009.1"/>
</dbReference>
<dbReference type="SUPFAM" id="SSF51905">
    <property type="entry name" value="FAD/NAD(P)-binding domain"/>
    <property type="match status" value="1"/>
</dbReference>
<dbReference type="EMBL" id="JAGGKP010000008">
    <property type="protein sequence ID" value="MBP1937926.1"/>
    <property type="molecule type" value="Genomic_DNA"/>
</dbReference>
<dbReference type="Pfam" id="PF07992">
    <property type="entry name" value="Pyr_redox_2"/>
    <property type="match status" value="1"/>
</dbReference>
<dbReference type="InterPro" id="IPR036188">
    <property type="entry name" value="FAD/NAD-bd_sf"/>
</dbReference>
<evidence type="ECO:0000313" key="7">
    <source>
        <dbReference type="EMBL" id="MBP1937926.1"/>
    </source>
</evidence>
<proteinExistence type="inferred from homology"/>
<dbReference type="PRINTS" id="PR00368">
    <property type="entry name" value="FADPNR"/>
</dbReference>
<feature type="domain" description="FAD/NAD(P)-binding" evidence="6">
    <location>
        <begin position="3"/>
        <end position="283"/>
    </location>
</feature>
<keyword evidence="5" id="KW-0560">Oxidoreductase</keyword>
<dbReference type="Proteomes" id="UP001519273">
    <property type="component" value="Unassembled WGS sequence"/>
</dbReference>
<evidence type="ECO:0000256" key="5">
    <source>
        <dbReference type="ARBA" id="ARBA00023002"/>
    </source>
</evidence>
<organism evidence="7 8">
    <name type="scientific">Paenibacillus sediminis</name>
    <dbReference type="NCBI Taxonomy" id="664909"/>
    <lineage>
        <taxon>Bacteria</taxon>
        <taxon>Bacillati</taxon>
        <taxon>Bacillota</taxon>
        <taxon>Bacilli</taxon>
        <taxon>Bacillales</taxon>
        <taxon>Paenibacillaceae</taxon>
        <taxon>Paenibacillus</taxon>
    </lineage>
</organism>
<evidence type="ECO:0000256" key="3">
    <source>
        <dbReference type="ARBA" id="ARBA00022630"/>
    </source>
</evidence>
<evidence type="ECO:0000259" key="6">
    <source>
        <dbReference type="Pfam" id="PF07992"/>
    </source>
</evidence>
<comment type="similarity">
    <text evidence="2">Belongs to the NADH dehydrogenase family.</text>
</comment>
<comment type="cofactor">
    <cofactor evidence="1">
        <name>FAD</name>
        <dbReference type="ChEBI" id="CHEBI:57692"/>
    </cofactor>
</comment>
<dbReference type="InterPro" id="IPR051169">
    <property type="entry name" value="NADH-Q_oxidoreductase"/>
</dbReference>
<evidence type="ECO:0000256" key="4">
    <source>
        <dbReference type="ARBA" id="ARBA00022827"/>
    </source>
</evidence>